<name>A0A0E3SRB3_METMT</name>
<gene>
    <name evidence="1" type="ORF">MCMEM_1363</name>
</gene>
<evidence type="ECO:0000313" key="1">
    <source>
        <dbReference type="EMBL" id="AKB85416.1"/>
    </source>
</evidence>
<reference evidence="1 2" key="1">
    <citation type="submission" date="2014-07" db="EMBL/GenBank/DDBJ databases">
        <title>Methanogenic archaea and the global carbon cycle.</title>
        <authorList>
            <person name="Henriksen J.R."/>
            <person name="Luke J."/>
            <person name="Reinhart S."/>
            <person name="Benedict M.N."/>
            <person name="Youngblut N.D."/>
            <person name="Metcalf M.E."/>
            <person name="Whitaker R.J."/>
            <person name="Metcalf W.W."/>
        </authorList>
    </citation>
    <scope>NUCLEOTIDE SEQUENCE [LARGE SCALE GENOMIC DNA]</scope>
    <source>
        <strain evidence="1 2">MM1</strain>
    </source>
</reference>
<keyword evidence="2" id="KW-1185">Reference proteome</keyword>
<accession>A0A0E3SRB3</accession>
<dbReference type="RefSeq" id="WP_048205510.1">
    <property type="nucleotide sequence ID" value="NZ_CP009518.1"/>
</dbReference>
<proteinExistence type="predicted"/>
<dbReference type="OrthoDB" id="381165at2157"/>
<protein>
    <submittedName>
        <fullName evidence="1">Uncharacterized protein</fullName>
    </submittedName>
</protein>
<dbReference type="GeneID" id="24893911"/>
<dbReference type="HOGENOM" id="CLU_1912363_0_0_2"/>
<sequence length="132" mass="14872">MGHITRDLKEDEGKLYNKCTLYTIIGEGKAMEPIGKSKITGHRPNKDTTYPLIRLPKSYSHLIGETAHFFEIDNNGTPLLVISLDEDFDGNIKIVQSTPSDLETRLESLEKQMKLLEKSLQTTGSSPRKPKE</sequence>
<evidence type="ECO:0000313" key="2">
    <source>
        <dbReference type="Proteomes" id="UP000033048"/>
    </source>
</evidence>
<dbReference type="AlphaFoldDB" id="A0A0E3SRB3"/>
<dbReference type="Proteomes" id="UP000033048">
    <property type="component" value="Chromosome"/>
</dbReference>
<dbReference type="EMBL" id="CP009518">
    <property type="protein sequence ID" value="AKB85416.1"/>
    <property type="molecule type" value="Genomic_DNA"/>
</dbReference>
<dbReference type="KEGG" id="mmet:MCMEM_1363"/>
<organism evidence="1 2">
    <name type="scientific">Methanococcoides methylutens MM1</name>
    <dbReference type="NCBI Taxonomy" id="1434104"/>
    <lineage>
        <taxon>Archaea</taxon>
        <taxon>Methanobacteriati</taxon>
        <taxon>Methanobacteriota</taxon>
        <taxon>Stenosarchaea group</taxon>
        <taxon>Methanomicrobia</taxon>
        <taxon>Methanosarcinales</taxon>
        <taxon>Methanosarcinaceae</taxon>
        <taxon>Methanococcoides</taxon>
    </lineage>
</organism>